<dbReference type="InterPro" id="IPR039428">
    <property type="entry name" value="NUOK/Mnh_C1-like"/>
</dbReference>
<keyword evidence="10" id="KW-1185">Reference proteome</keyword>
<evidence type="ECO:0000256" key="1">
    <source>
        <dbReference type="ARBA" id="ARBA00004651"/>
    </source>
</evidence>
<evidence type="ECO:0000256" key="7">
    <source>
        <dbReference type="SAM" id="MobiDB-lite"/>
    </source>
</evidence>
<proteinExistence type="inferred from homology"/>
<keyword evidence="3" id="KW-1003">Cell membrane</keyword>
<protein>
    <submittedName>
        <fullName evidence="9">Na+/H+ antiporter subunit C</fullName>
    </submittedName>
</protein>
<keyword evidence="4 8" id="KW-0812">Transmembrane</keyword>
<keyword evidence="5 8" id="KW-1133">Transmembrane helix</keyword>
<keyword evidence="6 8" id="KW-0472">Membrane</keyword>
<dbReference type="EMBL" id="JBHTOQ010000011">
    <property type="protein sequence ID" value="MFD1480821.1"/>
    <property type="molecule type" value="Genomic_DNA"/>
</dbReference>
<dbReference type="Gene3D" id="1.10.287.3510">
    <property type="match status" value="1"/>
</dbReference>
<dbReference type="RefSeq" id="WP_131573840.1">
    <property type="nucleotide sequence ID" value="NZ_CBCSAJ010000015.1"/>
</dbReference>
<comment type="caution">
    <text evidence="9">The sequence shown here is derived from an EMBL/GenBank/DDBJ whole genome shotgun (WGS) entry which is preliminary data.</text>
</comment>
<name>A0ABW4DWV0_9RHOB</name>
<dbReference type="Pfam" id="PF00420">
    <property type="entry name" value="Oxidored_q2"/>
    <property type="match status" value="1"/>
</dbReference>
<dbReference type="InterPro" id="IPR050601">
    <property type="entry name" value="CPA3_antiporter_subunitC"/>
</dbReference>
<feature type="transmembrane region" description="Helical" evidence="8">
    <location>
        <begin position="6"/>
        <end position="21"/>
    </location>
</feature>
<feature type="region of interest" description="Disordered" evidence="7">
    <location>
        <begin position="120"/>
        <end position="144"/>
    </location>
</feature>
<reference evidence="10" key="1">
    <citation type="journal article" date="2019" name="Int. J. Syst. Evol. Microbiol.">
        <title>The Global Catalogue of Microorganisms (GCM) 10K type strain sequencing project: providing services to taxonomists for standard genome sequencing and annotation.</title>
        <authorList>
            <consortium name="The Broad Institute Genomics Platform"/>
            <consortium name="The Broad Institute Genome Sequencing Center for Infectious Disease"/>
            <person name="Wu L."/>
            <person name="Ma J."/>
        </authorList>
    </citation>
    <scope>NUCLEOTIDE SEQUENCE [LARGE SCALE GENOMIC DNA]</scope>
    <source>
        <strain evidence="10">CCM 8875</strain>
    </source>
</reference>
<sequence>MELLLAITLGILVSTSVYLMLDRNVLRFLFGLVLLSNAVNLLIFAGGRLTAGAPPLIDAGASSPTGVVANALPQALVLTAIVIGFGLLAFTLALVYRTFMTLGTVNSDEMRVAEPMGAKDLDRGKLGLGRADPQKPASGQEAGI</sequence>
<evidence type="ECO:0000313" key="9">
    <source>
        <dbReference type="EMBL" id="MFD1480821.1"/>
    </source>
</evidence>
<evidence type="ECO:0000256" key="6">
    <source>
        <dbReference type="ARBA" id="ARBA00023136"/>
    </source>
</evidence>
<accession>A0ABW4DWV0</accession>
<feature type="transmembrane region" description="Helical" evidence="8">
    <location>
        <begin position="28"/>
        <end position="51"/>
    </location>
</feature>
<evidence type="ECO:0000313" key="10">
    <source>
        <dbReference type="Proteomes" id="UP001597302"/>
    </source>
</evidence>
<evidence type="ECO:0000256" key="5">
    <source>
        <dbReference type="ARBA" id="ARBA00022989"/>
    </source>
</evidence>
<organism evidence="9 10">
    <name type="scientific">Paracoccus nototheniae</name>
    <dbReference type="NCBI Taxonomy" id="2489002"/>
    <lineage>
        <taxon>Bacteria</taxon>
        <taxon>Pseudomonadati</taxon>
        <taxon>Pseudomonadota</taxon>
        <taxon>Alphaproteobacteria</taxon>
        <taxon>Rhodobacterales</taxon>
        <taxon>Paracoccaceae</taxon>
        <taxon>Paracoccus</taxon>
    </lineage>
</organism>
<dbReference type="PANTHER" id="PTHR34583">
    <property type="entry name" value="ANTIPORTER SUBUNIT MNHC2-RELATED"/>
    <property type="match status" value="1"/>
</dbReference>
<feature type="transmembrane region" description="Helical" evidence="8">
    <location>
        <begin position="71"/>
        <end position="96"/>
    </location>
</feature>
<evidence type="ECO:0000256" key="8">
    <source>
        <dbReference type="SAM" id="Phobius"/>
    </source>
</evidence>
<comment type="subcellular location">
    <subcellularLocation>
        <location evidence="1">Cell membrane</location>
        <topology evidence="1">Multi-pass membrane protein</topology>
    </subcellularLocation>
</comment>
<dbReference type="PANTHER" id="PTHR34583:SF2">
    <property type="entry name" value="ANTIPORTER SUBUNIT MNHC2-RELATED"/>
    <property type="match status" value="1"/>
</dbReference>
<evidence type="ECO:0000256" key="3">
    <source>
        <dbReference type="ARBA" id="ARBA00022475"/>
    </source>
</evidence>
<dbReference type="Proteomes" id="UP001597302">
    <property type="component" value="Unassembled WGS sequence"/>
</dbReference>
<gene>
    <name evidence="9" type="ORF">ACFQ5P_05905</name>
</gene>
<evidence type="ECO:0000256" key="2">
    <source>
        <dbReference type="ARBA" id="ARBA00010388"/>
    </source>
</evidence>
<comment type="similarity">
    <text evidence="2">Belongs to the CPA3 antiporters (TC 2.A.63) subunit C family.</text>
</comment>
<dbReference type="NCBIfam" id="NF009301">
    <property type="entry name" value="PRK12658.1"/>
    <property type="match status" value="1"/>
</dbReference>
<evidence type="ECO:0000256" key="4">
    <source>
        <dbReference type="ARBA" id="ARBA00022692"/>
    </source>
</evidence>